<dbReference type="GO" id="GO:0004672">
    <property type="term" value="F:protein kinase activity"/>
    <property type="evidence" value="ECO:0007669"/>
    <property type="project" value="InterPro"/>
</dbReference>
<dbReference type="Gene3D" id="3.30.200.20">
    <property type="entry name" value="Phosphorylase Kinase, domain 1"/>
    <property type="match status" value="1"/>
</dbReference>
<sequence length="73" mass="8356">MLLGHKFVLLRFIARGGMSLVYEAKDEFIQRHVAIKLLRPALVNEGEAIRRFRREAELTASVQHPNVVAVLEM</sequence>
<evidence type="ECO:0000313" key="3">
    <source>
        <dbReference type="Proteomes" id="UP000019678"/>
    </source>
</evidence>
<protein>
    <recommendedName>
        <fullName evidence="1">Protein kinase domain-containing protein</fullName>
    </recommendedName>
</protein>
<proteinExistence type="predicted"/>
<dbReference type="eggNOG" id="COG0515">
    <property type="taxonomic scope" value="Bacteria"/>
</dbReference>
<dbReference type="InterPro" id="IPR011009">
    <property type="entry name" value="Kinase-like_dom_sf"/>
</dbReference>
<dbReference type="STRING" id="1192034.CAP_0996"/>
<dbReference type="GO" id="GO:0005524">
    <property type="term" value="F:ATP binding"/>
    <property type="evidence" value="ECO:0007669"/>
    <property type="project" value="InterPro"/>
</dbReference>
<dbReference type="EMBL" id="ASRX01000119">
    <property type="protein sequence ID" value="EYF00267.1"/>
    <property type="molecule type" value="Genomic_DNA"/>
</dbReference>
<accession>A0A017SU10</accession>
<name>A0A017SU10_9BACT</name>
<dbReference type="OrthoDB" id="9801841at2"/>
<dbReference type="Proteomes" id="UP000019678">
    <property type="component" value="Unassembled WGS sequence"/>
</dbReference>
<evidence type="ECO:0000313" key="2">
    <source>
        <dbReference type="EMBL" id="EYF00267.1"/>
    </source>
</evidence>
<dbReference type="SUPFAM" id="SSF56112">
    <property type="entry name" value="Protein kinase-like (PK-like)"/>
    <property type="match status" value="1"/>
</dbReference>
<gene>
    <name evidence="2" type="ORF">CAP_0996</name>
</gene>
<organism evidence="2 3">
    <name type="scientific">Chondromyces apiculatus DSM 436</name>
    <dbReference type="NCBI Taxonomy" id="1192034"/>
    <lineage>
        <taxon>Bacteria</taxon>
        <taxon>Pseudomonadati</taxon>
        <taxon>Myxococcota</taxon>
        <taxon>Polyangia</taxon>
        <taxon>Polyangiales</taxon>
        <taxon>Polyangiaceae</taxon>
        <taxon>Chondromyces</taxon>
    </lineage>
</organism>
<dbReference type="AlphaFoldDB" id="A0A017SU10"/>
<comment type="caution">
    <text evidence="2">The sequence shown here is derived from an EMBL/GenBank/DDBJ whole genome shotgun (WGS) entry which is preliminary data.</text>
</comment>
<keyword evidence="3" id="KW-1185">Reference proteome</keyword>
<feature type="domain" description="Protein kinase" evidence="1">
    <location>
        <begin position="7"/>
        <end position="73"/>
    </location>
</feature>
<dbReference type="PROSITE" id="PS50011">
    <property type="entry name" value="PROTEIN_KINASE_DOM"/>
    <property type="match status" value="1"/>
</dbReference>
<reference evidence="2 3" key="1">
    <citation type="submission" date="2013-05" db="EMBL/GenBank/DDBJ databases">
        <title>Genome assembly of Chondromyces apiculatus DSM 436.</title>
        <authorList>
            <person name="Sharma G."/>
            <person name="Khatri I."/>
            <person name="Kaur C."/>
            <person name="Mayilraj S."/>
            <person name="Subramanian S."/>
        </authorList>
    </citation>
    <scope>NUCLEOTIDE SEQUENCE [LARGE SCALE GENOMIC DNA]</scope>
    <source>
        <strain evidence="2 3">DSM 436</strain>
    </source>
</reference>
<evidence type="ECO:0000259" key="1">
    <source>
        <dbReference type="PROSITE" id="PS50011"/>
    </source>
</evidence>
<dbReference type="InterPro" id="IPR000719">
    <property type="entry name" value="Prot_kinase_dom"/>
</dbReference>